<accession>A0A2S5A289</accession>
<feature type="region of interest" description="Disordered" evidence="1">
    <location>
        <begin position="257"/>
        <end position="290"/>
    </location>
</feature>
<evidence type="ECO:0000313" key="2">
    <source>
        <dbReference type="EMBL" id="POY36419.1"/>
    </source>
</evidence>
<feature type="compositionally biased region" description="Basic and acidic residues" evidence="1">
    <location>
        <begin position="179"/>
        <end position="189"/>
    </location>
</feature>
<feature type="compositionally biased region" description="Polar residues" evidence="1">
    <location>
        <begin position="111"/>
        <end position="122"/>
    </location>
</feature>
<name>A0A2S5A289_9SPHI</name>
<dbReference type="OrthoDB" id="1442826at2"/>
<comment type="caution">
    <text evidence="2">The sequence shown here is derived from an EMBL/GenBank/DDBJ whole genome shotgun (WGS) entry which is preliminary data.</text>
</comment>
<dbReference type="AlphaFoldDB" id="A0A2S5A289"/>
<feature type="region of interest" description="Disordered" evidence="1">
    <location>
        <begin position="166"/>
        <end position="201"/>
    </location>
</feature>
<reference evidence="2 3" key="1">
    <citation type="submission" date="2018-01" db="EMBL/GenBank/DDBJ databases">
        <authorList>
            <person name="Gaut B.S."/>
            <person name="Morton B.R."/>
            <person name="Clegg M.T."/>
            <person name="Duvall M.R."/>
        </authorList>
    </citation>
    <scope>NUCLEOTIDE SEQUENCE [LARGE SCALE GENOMIC DNA]</scope>
    <source>
        <strain evidence="2 3">HR-AV</strain>
    </source>
</reference>
<dbReference type="EMBL" id="PQVF01000007">
    <property type="protein sequence ID" value="POY36419.1"/>
    <property type="molecule type" value="Genomic_DNA"/>
</dbReference>
<feature type="compositionally biased region" description="Low complexity" evidence="1">
    <location>
        <begin position="123"/>
        <end position="140"/>
    </location>
</feature>
<keyword evidence="3" id="KW-1185">Reference proteome</keyword>
<evidence type="ECO:0000313" key="3">
    <source>
        <dbReference type="Proteomes" id="UP000236893"/>
    </source>
</evidence>
<feature type="region of interest" description="Disordered" evidence="1">
    <location>
        <begin position="106"/>
        <end position="140"/>
    </location>
</feature>
<gene>
    <name evidence="2" type="ORF">C3K47_11785</name>
</gene>
<dbReference type="RefSeq" id="WP_103789336.1">
    <property type="nucleotide sequence ID" value="NZ_PQVF01000007.1"/>
</dbReference>
<feature type="compositionally biased region" description="Polar residues" evidence="1">
    <location>
        <begin position="169"/>
        <end position="178"/>
    </location>
</feature>
<evidence type="ECO:0000256" key="1">
    <source>
        <dbReference type="SAM" id="MobiDB-lite"/>
    </source>
</evidence>
<dbReference type="Proteomes" id="UP000236893">
    <property type="component" value="Unassembled WGS sequence"/>
</dbReference>
<protein>
    <submittedName>
        <fullName evidence="2">Transcriptional regulator</fullName>
    </submittedName>
</protein>
<proteinExistence type="predicted"/>
<feature type="compositionally biased region" description="Polar residues" evidence="1">
    <location>
        <begin position="279"/>
        <end position="290"/>
    </location>
</feature>
<sequence length="290" mass="32880">MNYIKHLTGFFNKVMADDQLNPTHISLYISLFQFWNVSRFQNPISISRDEVMRVSKISAKATYHKCMKDLHNYGYIKYDPSYNPFRGSLVHLINFADDLKPVQKRVRNKAKTQSDFEQALNKQQTSSGTASGTGSETGTEQALVPYINNINNIKTDINKLNIAKHRQANPKNKSQKFSSSKEDLGEGIRKSSPSGEDLGEVIPPSQFSVLQFFQKNNWPEIEAQKFFNHFEANGWKVGGKSAMKNWMAAARNWMINSEEFQKNENQSGDSGSPKKGNLHASTSKNYAEPL</sequence>
<organism evidence="2 3">
    <name type="scientific">Solitalea longa</name>
    <dbReference type="NCBI Taxonomy" id="2079460"/>
    <lineage>
        <taxon>Bacteria</taxon>
        <taxon>Pseudomonadati</taxon>
        <taxon>Bacteroidota</taxon>
        <taxon>Sphingobacteriia</taxon>
        <taxon>Sphingobacteriales</taxon>
        <taxon>Sphingobacteriaceae</taxon>
        <taxon>Solitalea</taxon>
    </lineage>
</organism>